<evidence type="ECO:0000313" key="2">
    <source>
        <dbReference type="Proteomes" id="UP000727490"/>
    </source>
</evidence>
<sequence length="219" mass="25561">MFYLLPTKRGLGVEFWGSYDDLRTIYEVLYSFWEVDFYEPNRESLISSICYEIRHAYQGDRLNRESSHFGHDPVAHYGFQISWVQLLFLIAYINHKKSSSSRNKLLDGIMLQIEYWTEKSLESFDIKTGKMLIPFVGNTLFGGNPYIYYYMRLVNADYFALGGGKNGFNQLPKLLASGVKGTELFKSIKRSLLKSAKEFQCDPLEIELDEDESIYLIEW</sequence>
<evidence type="ECO:0000313" key="1">
    <source>
        <dbReference type="EMBL" id="MBW3467498.1"/>
    </source>
</evidence>
<name>A0A951IXV1_9BACT</name>
<accession>A0A951IXV1</accession>
<dbReference type="EMBL" id="RPHB01000003">
    <property type="protein sequence ID" value="MBW3467498.1"/>
    <property type="molecule type" value="Genomic_DNA"/>
</dbReference>
<proteinExistence type="predicted"/>
<protein>
    <submittedName>
        <fullName evidence="1">Uncharacterized protein</fullName>
    </submittedName>
</protein>
<dbReference type="RefSeq" id="WP_219287768.1">
    <property type="nucleotide sequence ID" value="NZ_RPHB01000003.1"/>
</dbReference>
<dbReference type="Proteomes" id="UP000727490">
    <property type="component" value="Unassembled WGS sequence"/>
</dbReference>
<dbReference type="AlphaFoldDB" id="A0A951IXV1"/>
<organism evidence="1 2">
    <name type="scientific">Arthrospiribacter ruber</name>
    <dbReference type="NCBI Taxonomy" id="2487934"/>
    <lineage>
        <taxon>Bacteria</taxon>
        <taxon>Pseudomonadati</taxon>
        <taxon>Bacteroidota</taxon>
        <taxon>Cytophagia</taxon>
        <taxon>Cytophagales</taxon>
        <taxon>Cyclobacteriaceae</taxon>
        <taxon>Arthrospiribacter</taxon>
    </lineage>
</organism>
<dbReference type="InterPro" id="IPR054199">
    <property type="entry name" value="DUF6904"/>
</dbReference>
<comment type="caution">
    <text evidence="1">The sequence shown here is derived from an EMBL/GenBank/DDBJ whole genome shotgun (WGS) entry which is preliminary data.</text>
</comment>
<dbReference type="Pfam" id="PF21845">
    <property type="entry name" value="DUF6904"/>
    <property type="match status" value="1"/>
</dbReference>
<keyword evidence="2" id="KW-1185">Reference proteome</keyword>
<reference evidence="1 2" key="1">
    <citation type="journal article" date="2020" name="Syst. Appl. Microbiol.">
        <title>Arthrospiribacter ruber gen. nov., sp. nov., a novel bacterium isolated from Arthrospira cultures.</title>
        <authorList>
            <person name="Waleron M."/>
            <person name="Misztak A."/>
            <person name="Waleron M.M."/>
            <person name="Furmaniak M."/>
            <person name="Mrozik A."/>
            <person name="Waleron K."/>
        </authorList>
    </citation>
    <scope>NUCLEOTIDE SEQUENCE [LARGE SCALE GENOMIC DNA]</scope>
    <source>
        <strain evidence="1 2">DPMB0001</strain>
    </source>
</reference>
<gene>
    <name evidence="1" type="ORF">EGN73_06680</name>
</gene>